<organism evidence="1 2">
    <name type="scientific">Caproicibacterium amylolyticum</name>
    <dbReference type="NCBI Taxonomy" id="2766537"/>
    <lineage>
        <taxon>Bacteria</taxon>
        <taxon>Bacillati</taxon>
        <taxon>Bacillota</taxon>
        <taxon>Clostridia</taxon>
        <taxon>Eubacteriales</taxon>
        <taxon>Oscillospiraceae</taxon>
        <taxon>Caproicibacterium</taxon>
    </lineage>
</organism>
<gene>
    <name evidence="1" type="ORF">H6X83_04880</name>
</gene>
<dbReference type="EMBL" id="CP060696">
    <property type="protein sequence ID" value="QNO18963.1"/>
    <property type="molecule type" value="Genomic_DNA"/>
</dbReference>
<sequence length="180" mass="20157">MKLNPNMTLKEVHDCCCNNERCTDCQFYCENVCKLLNYNPASWSFEEHSSVSTVHRFHRHAKAGEYITPNSLSCWCYGMVQGLAYLVSKRDDILKRVECMVGDTKICMNDFEYDVLENYVPDKKEAAPSAGDTENSGYKNTYGKSIGSEFENVNTLIGINADGSLIIKQLKPAGNGGENP</sequence>
<keyword evidence="2" id="KW-1185">Reference proteome</keyword>
<dbReference type="AlphaFoldDB" id="A0A7G9WJV1"/>
<name>A0A7G9WJV1_9FIRM</name>
<proteinExistence type="predicted"/>
<evidence type="ECO:0000313" key="1">
    <source>
        <dbReference type="EMBL" id="QNO18963.1"/>
    </source>
</evidence>
<protein>
    <submittedName>
        <fullName evidence="1">Uncharacterized protein</fullName>
    </submittedName>
</protein>
<dbReference type="Proteomes" id="UP000516046">
    <property type="component" value="Chromosome"/>
</dbReference>
<dbReference type="KEGG" id="caml:H6X83_04880"/>
<dbReference type="RefSeq" id="WP_212508033.1">
    <property type="nucleotide sequence ID" value="NZ_CP060696.1"/>
</dbReference>
<reference evidence="1 2" key="1">
    <citation type="submission" date="2020-08" db="EMBL/GenBank/DDBJ databases">
        <authorList>
            <person name="Ren C."/>
            <person name="Gu Y."/>
            <person name="Xu Y."/>
        </authorList>
    </citation>
    <scope>NUCLEOTIDE SEQUENCE [LARGE SCALE GENOMIC DNA]</scope>
    <source>
        <strain evidence="1 2">LBM18003</strain>
    </source>
</reference>
<evidence type="ECO:0000313" key="2">
    <source>
        <dbReference type="Proteomes" id="UP000516046"/>
    </source>
</evidence>
<accession>A0A7G9WJV1</accession>